<feature type="binding site" evidence="5">
    <location>
        <position position="308"/>
    </location>
    <ligand>
        <name>substrate</name>
    </ligand>
</feature>
<feature type="binding site" evidence="5">
    <location>
        <begin position="299"/>
        <end position="302"/>
    </location>
    <ligand>
        <name>substrate</name>
    </ligand>
</feature>
<organism evidence="9 10">
    <name type="scientific">Chara braunii</name>
    <name type="common">Braun's stonewort</name>
    <dbReference type="NCBI Taxonomy" id="69332"/>
    <lineage>
        <taxon>Eukaryota</taxon>
        <taxon>Viridiplantae</taxon>
        <taxon>Streptophyta</taxon>
        <taxon>Charophyceae</taxon>
        <taxon>Charales</taxon>
        <taxon>Characeae</taxon>
        <taxon>Chara</taxon>
    </lineage>
</organism>
<feature type="binding site" evidence="5">
    <location>
        <position position="237"/>
    </location>
    <ligand>
        <name>substrate</name>
    </ligand>
</feature>
<feature type="domain" description="HIT" evidence="8">
    <location>
        <begin position="209"/>
        <end position="319"/>
    </location>
</feature>
<dbReference type="InterPro" id="IPR051884">
    <property type="entry name" value="Bis(5'-adenosyl)-TPase_reg"/>
</dbReference>
<dbReference type="Pfam" id="PF01230">
    <property type="entry name" value="HIT"/>
    <property type="match status" value="1"/>
</dbReference>
<name>A0A388LR25_CHABU</name>
<protein>
    <recommendedName>
        <fullName evidence="8">HIT domain-containing protein</fullName>
    </recommendedName>
</protein>
<dbReference type="InterPro" id="IPR011146">
    <property type="entry name" value="HIT-like"/>
</dbReference>
<accession>A0A388LR25</accession>
<dbReference type="PANTHER" id="PTHR46243:SF1">
    <property type="entry name" value="BIS(5'-ADENOSYL)-TRIPHOSPHATASE"/>
    <property type="match status" value="1"/>
</dbReference>
<dbReference type="Proteomes" id="UP000265515">
    <property type="component" value="Unassembled WGS sequence"/>
</dbReference>
<keyword evidence="10" id="KW-1185">Reference proteome</keyword>
<dbReference type="InterPro" id="IPR001310">
    <property type="entry name" value="Histidine_triad_HIT"/>
</dbReference>
<dbReference type="CDD" id="cd01275">
    <property type="entry name" value="FHIT"/>
    <property type="match status" value="1"/>
</dbReference>
<dbReference type="InterPro" id="IPR036265">
    <property type="entry name" value="HIT-like_sf"/>
</dbReference>
<dbReference type="PRINTS" id="PR00332">
    <property type="entry name" value="HISTRIAD"/>
</dbReference>
<proteinExistence type="predicted"/>
<comment type="caution">
    <text evidence="9">The sequence shown here is derived from an EMBL/GenBank/DDBJ whole genome shotgun (WGS) entry which is preliminary data.</text>
</comment>
<dbReference type="AlphaFoldDB" id="A0A388LR25"/>
<dbReference type="EMBL" id="BFEA01000491">
    <property type="protein sequence ID" value="GBG84780.1"/>
    <property type="molecule type" value="Genomic_DNA"/>
</dbReference>
<feature type="active site" description="Tele-AMP-histidine intermediate" evidence="3">
    <location>
        <position position="306"/>
    </location>
</feature>
<dbReference type="InterPro" id="IPR039383">
    <property type="entry name" value="FHIT"/>
</dbReference>
<evidence type="ECO:0000256" key="4">
    <source>
        <dbReference type="PIRSR" id="PIRSR601310-3"/>
    </source>
</evidence>
<evidence type="ECO:0000256" key="7">
    <source>
        <dbReference type="PROSITE-ProRule" id="PRU00464"/>
    </source>
</evidence>
<dbReference type="InterPro" id="IPR019808">
    <property type="entry name" value="Histidine_triad_CS"/>
</dbReference>
<dbReference type="PANTHER" id="PTHR46243">
    <property type="entry name" value="BIS(5'-ADENOSYL)-TRIPHOSPHATASE"/>
    <property type="match status" value="1"/>
</dbReference>
<dbReference type="GO" id="GO:0047627">
    <property type="term" value="F:adenylylsulfatase activity"/>
    <property type="evidence" value="ECO:0007669"/>
    <property type="project" value="UniProtKB-ARBA"/>
</dbReference>
<dbReference type="Gene3D" id="3.30.428.10">
    <property type="entry name" value="HIT-like"/>
    <property type="match status" value="1"/>
</dbReference>
<feature type="site" description="Important for induction of apoptosis" evidence="6">
    <location>
        <position position="324"/>
    </location>
</feature>
<evidence type="ECO:0000259" key="8">
    <source>
        <dbReference type="PROSITE" id="PS51084"/>
    </source>
</evidence>
<dbReference type="GO" id="GO:0000166">
    <property type="term" value="F:nucleotide binding"/>
    <property type="evidence" value="ECO:0007669"/>
    <property type="project" value="UniProtKB-KW"/>
</dbReference>
<dbReference type="Gramene" id="GBG84780">
    <property type="protein sequence ID" value="GBG84780"/>
    <property type="gene ID" value="CBR_g39157"/>
</dbReference>
<keyword evidence="2" id="KW-0378">Hydrolase</keyword>
<evidence type="ECO:0000313" key="9">
    <source>
        <dbReference type="EMBL" id="GBG84780.1"/>
    </source>
</evidence>
<keyword evidence="1" id="KW-0547">Nucleotide-binding</keyword>
<evidence type="ECO:0000256" key="1">
    <source>
        <dbReference type="ARBA" id="ARBA00022741"/>
    </source>
</evidence>
<gene>
    <name evidence="9" type="ORF">CBR_g39157</name>
</gene>
<dbReference type="PROSITE" id="PS51084">
    <property type="entry name" value="HIT_2"/>
    <property type="match status" value="1"/>
</dbReference>
<feature type="short sequence motif" description="Histidine triad motif" evidence="4 7">
    <location>
        <begin position="304"/>
        <end position="308"/>
    </location>
</feature>
<evidence type="ECO:0000256" key="6">
    <source>
        <dbReference type="PIRSR" id="PIRSR639383-3"/>
    </source>
</evidence>
<reference evidence="9 10" key="1">
    <citation type="journal article" date="2018" name="Cell">
        <title>The Chara Genome: Secondary Complexity and Implications for Plant Terrestrialization.</title>
        <authorList>
            <person name="Nishiyama T."/>
            <person name="Sakayama H."/>
            <person name="Vries J.D."/>
            <person name="Buschmann H."/>
            <person name="Saint-Marcoux D."/>
            <person name="Ullrich K.K."/>
            <person name="Haas F.B."/>
            <person name="Vanderstraeten L."/>
            <person name="Becker D."/>
            <person name="Lang D."/>
            <person name="Vosolsobe S."/>
            <person name="Rombauts S."/>
            <person name="Wilhelmsson P.K.I."/>
            <person name="Janitza P."/>
            <person name="Kern R."/>
            <person name="Heyl A."/>
            <person name="Rumpler F."/>
            <person name="Villalobos L.I.A.C."/>
            <person name="Clay J.M."/>
            <person name="Skokan R."/>
            <person name="Toyoda A."/>
            <person name="Suzuki Y."/>
            <person name="Kagoshima H."/>
            <person name="Schijlen E."/>
            <person name="Tajeshwar N."/>
            <person name="Catarino B."/>
            <person name="Hetherington A.J."/>
            <person name="Saltykova A."/>
            <person name="Bonnot C."/>
            <person name="Breuninger H."/>
            <person name="Symeonidi A."/>
            <person name="Radhakrishnan G.V."/>
            <person name="Van Nieuwerburgh F."/>
            <person name="Deforce D."/>
            <person name="Chang C."/>
            <person name="Karol K.G."/>
            <person name="Hedrich R."/>
            <person name="Ulvskov P."/>
            <person name="Glockner G."/>
            <person name="Delwiche C.F."/>
            <person name="Petrasek J."/>
            <person name="Van de Peer Y."/>
            <person name="Friml J."/>
            <person name="Beilby M."/>
            <person name="Dolan L."/>
            <person name="Kohara Y."/>
            <person name="Sugano S."/>
            <person name="Fujiyama A."/>
            <person name="Delaux P.-M."/>
            <person name="Quint M."/>
            <person name="TheiBen G."/>
            <person name="Hagemann M."/>
            <person name="Harholt J."/>
            <person name="Dunand C."/>
            <person name="Zachgo S."/>
            <person name="Langdale J."/>
            <person name="Maumus F."/>
            <person name="Straeten D.V.D."/>
            <person name="Gould S.B."/>
            <person name="Rensing S.A."/>
        </authorList>
    </citation>
    <scope>NUCLEOTIDE SEQUENCE [LARGE SCALE GENOMIC DNA]</scope>
    <source>
        <strain evidence="9 10">S276</strain>
    </source>
</reference>
<feature type="binding site" evidence="5">
    <location>
        <position position="293"/>
    </location>
    <ligand>
        <name>substrate</name>
    </ligand>
</feature>
<evidence type="ECO:0000256" key="2">
    <source>
        <dbReference type="ARBA" id="ARBA00022801"/>
    </source>
</evidence>
<dbReference type="FunFam" id="3.30.428.10:FF:000011">
    <property type="entry name" value="Fragile histidine triad"/>
    <property type="match status" value="1"/>
</dbReference>
<dbReference type="STRING" id="69332.A0A388LR25"/>
<evidence type="ECO:0000313" key="10">
    <source>
        <dbReference type="Proteomes" id="UP000265515"/>
    </source>
</evidence>
<evidence type="ECO:0000256" key="5">
    <source>
        <dbReference type="PIRSR" id="PIRSR639383-2"/>
    </source>
</evidence>
<dbReference type="OrthoDB" id="680339at2759"/>
<sequence>MVRTCTVLYGTYGYGPVGQTGRSGWQSLARHGSVLYGTGTRTGGRAQLRGENYDGGSPTTCSRQSLAGSPPMLRFTCAARALSSWQIAPAVWPPLLHHSPPGPARTLRLVFRLFERRRPEDCSRLSAPTSAIFEAKQTGHLRPRHPASAGGIAGTPPTPRGASAACYVSDNRRSRSRLIAMACSDAGHKDGDTVDIAETNPERKRLRKTETTYLFGPYPIHYREVFLETSLSYAFVNLKPVVPGHVLVSPKRVVKRFAELTSAEVVDLWQVAQRIARKLEGHHDATSLTLTIQDGKEAGQTVPHVHVHILPRKGGDFTPNDKVYDAIDESEEKLSETLNLDKMREDRTPEEMAAEAATLRALFEKSVENEEENEEEENGK</sequence>
<dbReference type="PROSITE" id="PS00892">
    <property type="entry name" value="HIT_1"/>
    <property type="match status" value="1"/>
</dbReference>
<dbReference type="SUPFAM" id="SSF54197">
    <property type="entry name" value="HIT-like"/>
    <property type="match status" value="1"/>
</dbReference>
<evidence type="ECO:0000256" key="3">
    <source>
        <dbReference type="PIRSR" id="PIRSR601310-1"/>
    </source>
</evidence>